<dbReference type="Gene3D" id="3.90.550.10">
    <property type="entry name" value="Spore Coat Polysaccharide Biosynthesis Protein SpsA, Chain A"/>
    <property type="match status" value="1"/>
</dbReference>
<dbReference type="InterPro" id="IPR029044">
    <property type="entry name" value="Nucleotide-diphossugar_trans"/>
</dbReference>
<reference evidence="1 3" key="1">
    <citation type="submission" date="2015-08" db="EMBL/GenBank/DDBJ databases">
        <title>Candidatus Bacteriodes Periocalifornicus.</title>
        <authorList>
            <person name="McLean J.S."/>
            <person name="Kelley S."/>
        </authorList>
    </citation>
    <scope>NUCLEOTIDE SEQUENCE [LARGE SCALE GENOMIC DNA]</scope>
    <source>
        <strain evidence="1">12B</strain>
    </source>
</reference>
<keyword evidence="1" id="KW-0808">Transferase</keyword>
<dbReference type="EMBL" id="LIIK01000001">
    <property type="protein sequence ID" value="KQM09688.1"/>
    <property type="molecule type" value="Genomic_DNA"/>
</dbReference>
<dbReference type="EMBL" id="LIIK01000001">
    <property type="protein sequence ID" value="KQM09726.1"/>
    <property type="molecule type" value="Genomic_DNA"/>
</dbReference>
<sequence length="302" mass="32503">MPNSPTLLVLAAGIGSRYGGIKQLDGIGPGGTTILEYSVYDALRSGFGRVVFIIRRAIEADFRQQVLAKLPENLPVQLAYQEVETMPTGIEVPAGRVKPWGTAHAVWCAKDAIEGPFAVINADDFYGLPAFQTLGGHLGQTVGTGVWSMVGYSLAATLSEAGTVSRGVCRLDAQGQLQGIREHTKIRKTAGGIVDEADAGRPVGLPEDSVVSMNCWGFTPDYIQRAEEYIRDFFQGGADTQKAECYIPTVVERSLAAGLARCQVLPCRSPWCGVTYPADRPYVAAQLAGLVEQGVYPEHLWK</sequence>
<name>A0A0Q4B8X6_9BACT</name>
<evidence type="ECO:0000313" key="2">
    <source>
        <dbReference type="EMBL" id="KQM09726.1"/>
    </source>
</evidence>
<evidence type="ECO:0000313" key="3">
    <source>
        <dbReference type="Proteomes" id="UP000054172"/>
    </source>
</evidence>
<evidence type="ECO:0000313" key="1">
    <source>
        <dbReference type="EMBL" id="KQM09688.1"/>
    </source>
</evidence>
<dbReference type="AlphaFoldDB" id="A0A0Q4B8X6"/>
<comment type="caution">
    <text evidence="1">The sequence shown here is derived from an EMBL/GenBank/DDBJ whole genome shotgun (WGS) entry which is preliminary data.</text>
</comment>
<dbReference type="GO" id="GO:0016740">
    <property type="term" value="F:transferase activity"/>
    <property type="evidence" value="ECO:0007669"/>
    <property type="project" value="UniProtKB-KW"/>
</dbReference>
<dbReference type="STRING" id="1702214.AL399_00240"/>
<dbReference type="SUPFAM" id="SSF53448">
    <property type="entry name" value="Nucleotide-diphospho-sugar transferases"/>
    <property type="match status" value="1"/>
</dbReference>
<gene>
    <name evidence="1" type="ORF">AL399_00240</name>
    <name evidence="2" type="ORF">AL399_00510</name>
</gene>
<organism evidence="1 3">
    <name type="scientific">Candidatus [Bacteroides] periocalifornicus</name>
    <dbReference type="NCBI Taxonomy" id="1702214"/>
    <lineage>
        <taxon>Bacteria</taxon>
        <taxon>Pseudomonadati</taxon>
        <taxon>Bacteroidota</taxon>
    </lineage>
</organism>
<accession>A0A0Q4B8X6</accession>
<protein>
    <submittedName>
        <fullName evidence="1">Nucleotidyltransferase</fullName>
    </submittedName>
</protein>
<keyword evidence="3" id="KW-1185">Reference proteome</keyword>
<dbReference type="PATRIC" id="fig|1702214.3.peg.233"/>
<proteinExistence type="predicted"/>
<dbReference type="Proteomes" id="UP000054172">
    <property type="component" value="Unassembled WGS sequence"/>
</dbReference>